<keyword evidence="11" id="KW-1185">Reference proteome</keyword>
<dbReference type="PROSITE" id="PS00092">
    <property type="entry name" value="N6_MTASE"/>
    <property type="match status" value="1"/>
</dbReference>
<evidence type="ECO:0000256" key="6">
    <source>
        <dbReference type="ARBA" id="ARBA00023125"/>
    </source>
</evidence>
<proteinExistence type="predicted"/>
<accession>A0ABR9QXE0</accession>
<keyword evidence="3" id="KW-0808">Transferase</keyword>
<dbReference type="Proteomes" id="UP001516588">
    <property type="component" value="Unassembled WGS sequence"/>
</dbReference>
<keyword evidence="6" id="KW-0238">DNA-binding</keyword>
<gene>
    <name evidence="10" type="ORF">INF20_04360</name>
</gene>
<comment type="catalytic activity">
    <reaction evidence="7">
        <text>a 2'-deoxyadenosine in DNA + S-adenosyl-L-methionine = an N(6)-methyl-2'-deoxyadenosine in DNA + S-adenosyl-L-homocysteine + H(+)</text>
        <dbReference type="Rhea" id="RHEA:15197"/>
        <dbReference type="Rhea" id="RHEA-COMP:12418"/>
        <dbReference type="Rhea" id="RHEA-COMP:12419"/>
        <dbReference type="ChEBI" id="CHEBI:15378"/>
        <dbReference type="ChEBI" id="CHEBI:57856"/>
        <dbReference type="ChEBI" id="CHEBI:59789"/>
        <dbReference type="ChEBI" id="CHEBI:90615"/>
        <dbReference type="ChEBI" id="CHEBI:90616"/>
        <dbReference type="EC" id="2.1.1.72"/>
    </reaction>
</comment>
<feature type="domain" description="TaqI-like C-terminal specificity" evidence="9">
    <location>
        <begin position="993"/>
        <end position="1108"/>
    </location>
</feature>
<dbReference type="Pfam" id="PF07669">
    <property type="entry name" value="Eco57I"/>
    <property type="match status" value="1"/>
</dbReference>
<dbReference type="InterPro" id="IPR025931">
    <property type="entry name" value="TaqI_C"/>
</dbReference>
<dbReference type="Pfam" id="PF12950">
    <property type="entry name" value="TaqI_C"/>
    <property type="match status" value="1"/>
</dbReference>
<evidence type="ECO:0000259" key="8">
    <source>
        <dbReference type="Pfam" id="PF07669"/>
    </source>
</evidence>
<dbReference type="EC" id="2.1.1.72" evidence="1"/>
<evidence type="ECO:0000256" key="7">
    <source>
        <dbReference type="ARBA" id="ARBA00047942"/>
    </source>
</evidence>
<dbReference type="GO" id="GO:0008168">
    <property type="term" value="F:methyltransferase activity"/>
    <property type="evidence" value="ECO:0007669"/>
    <property type="project" value="UniProtKB-KW"/>
</dbReference>
<keyword evidence="4" id="KW-0949">S-adenosyl-L-methionine</keyword>
<dbReference type="InterPro" id="IPR029063">
    <property type="entry name" value="SAM-dependent_MTases_sf"/>
</dbReference>
<evidence type="ECO:0000256" key="3">
    <source>
        <dbReference type="ARBA" id="ARBA00022679"/>
    </source>
</evidence>
<dbReference type="RefSeq" id="WP_226385162.1">
    <property type="nucleotide sequence ID" value="NZ_JADCKA010000005.1"/>
</dbReference>
<dbReference type="Gene3D" id="3.40.50.150">
    <property type="entry name" value="Vaccinia Virus protein VP39"/>
    <property type="match status" value="1"/>
</dbReference>
<organism evidence="10 11">
    <name type="scientific">Gallibacter intestinalis</name>
    <dbReference type="NCBI Taxonomy" id="2779356"/>
    <lineage>
        <taxon>Bacteria</taxon>
        <taxon>Bacillati</taxon>
        <taxon>Bacillota</taxon>
        <taxon>Clostridia</taxon>
        <taxon>Eubacteriales</taxon>
        <taxon>Eubacteriaceae</taxon>
        <taxon>Gallibacter</taxon>
    </lineage>
</organism>
<dbReference type="GO" id="GO:0032259">
    <property type="term" value="P:methylation"/>
    <property type="evidence" value="ECO:0007669"/>
    <property type="project" value="UniProtKB-KW"/>
</dbReference>
<reference evidence="10 11" key="1">
    <citation type="submission" date="2020-10" db="EMBL/GenBank/DDBJ databases">
        <title>ChiBAC.</title>
        <authorList>
            <person name="Zenner C."/>
            <person name="Hitch T.C.A."/>
            <person name="Clavel T."/>
        </authorList>
    </citation>
    <scope>NUCLEOTIDE SEQUENCE [LARGE SCALE GENOMIC DNA]</scope>
    <source>
        <strain evidence="10 11">DSM 108706</strain>
    </source>
</reference>
<dbReference type="SUPFAM" id="SSF53335">
    <property type="entry name" value="S-adenosyl-L-methionine-dependent methyltransferases"/>
    <property type="match status" value="1"/>
</dbReference>
<dbReference type="InterPro" id="IPR050953">
    <property type="entry name" value="N4_N6_ade-DNA_methylase"/>
</dbReference>
<name>A0ABR9QXE0_9FIRM</name>
<protein>
    <recommendedName>
        <fullName evidence="1">site-specific DNA-methyltransferase (adenine-specific)</fullName>
        <ecNumber evidence="1">2.1.1.72</ecNumber>
    </recommendedName>
</protein>
<evidence type="ECO:0000256" key="5">
    <source>
        <dbReference type="ARBA" id="ARBA00022747"/>
    </source>
</evidence>
<evidence type="ECO:0000313" key="11">
    <source>
        <dbReference type="Proteomes" id="UP001516588"/>
    </source>
</evidence>
<evidence type="ECO:0000259" key="9">
    <source>
        <dbReference type="Pfam" id="PF12950"/>
    </source>
</evidence>
<evidence type="ECO:0000313" key="10">
    <source>
        <dbReference type="EMBL" id="MBE5035516.1"/>
    </source>
</evidence>
<keyword evidence="2 10" id="KW-0489">Methyltransferase</keyword>
<dbReference type="InterPro" id="IPR011639">
    <property type="entry name" value="MethylTrfase_TaqI-like_dom"/>
</dbReference>
<dbReference type="PRINTS" id="PR00507">
    <property type="entry name" value="N12N6MTFRASE"/>
</dbReference>
<evidence type="ECO:0000256" key="4">
    <source>
        <dbReference type="ARBA" id="ARBA00022691"/>
    </source>
</evidence>
<evidence type="ECO:0000256" key="2">
    <source>
        <dbReference type="ARBA" id="ARBA00022603"/>
    </source>
</evidence>
<dbReference type="PANTHER" id="PTHR33841:SF1">
    <property type="entry name" value="DNA METHYLTRANSFERASE A"/>
    <property type="match status" value="1"/>
</dbReference>
<comment type="caution">
    <text evidence="10">The sequence shown here is derived from an EMBL/GenBank/DDBJ whole genome shotgun (WGS) entry which is preliminary data.</text>
</comment>
<dbReference type="InterPro" id="IPR002052">
    <property type="entry name" value="DNA_methylase_N6_adenine_CS"/>
</dbReference>
<feature type="domain" description="Type II methyltransferase M.TaqI-like" evidence="8">
    <location>
        <begin position="612"/>
        <end position="874"/>
    </location>
</feature>
<sequence>MNAVVKKIETILKSPYDTKNYVDLIREIFPKVSMVSPDKFRKEFTNFSSHIEGSIHVGNYKTPDKKNIIIMAVQLKNAGYVENSRSTQRSYAKKLIENANADAAFIAFYTEGEPKWRLSFVRLDYEMKIENGRLKTTENLTPAKRYSYLVGENEPCHTAISRFERFIIDSMSNPEHPTLDDLENAFSVEKVTDEFFKLYCEKFHQLREKLEENEDFRIEAEQHNFTSAQFAKKLMGQIVFLYFLQKKGWLGVGAWPNTLTEKEYKNAYYARGAKSRELIPMVYRPVGDGTYRVSSAGLNSISDEDEAVLAMCVKGKPWGSGPHNFMRKLFEIAEKKNQNFFDELLEPLFYDALNVNRGEQGYCPALHCRIPFLSGGLFEPIDGYDWEHNNFNIPNEVFSNAATKGREADGILDIFDRYNFTISEDEPMEREVAIDPEMLGKVFENLLEVNDRKSKGAFYTPREIVHYMCQESLINYLTNTLHMDETDIREFILYGDYMREQDTEKTIRVYDEFGTSHMEFDFNKELLISGKILSFKEQVNRLKELDDALKNVRVADPAVGSGAFPLGMLNEIVRARQNISAYMAITMNQYDARLMYQMERSPHRLKYETIKNCIFAVDIEPSAVDIAQLRLWLSLVIDDEINPDAQSWDDGHRNPLPLPNLESNILCGNSLIDEFEGTRLVKESELFGDSTYQLDMNHPRFESIVSALIDKQNELFRCDNTEKKKQLKDEIESLRDMVIISQLEGCGSDKIQRYNESKHMVSKPYVLWQLDFARVFREKGGFDIVIGNPPYGAKFSTKEKKVLSRIYEKSDVPDYESADFFIEVGYKLSKTNGILSYIIPNMFMANVFAEKYRKHLMNDWCLKEIDNLSEIDVFESAKVRNCIVFFIKQEEWNDSIFTKLTVENLNVKVLKKKTLHVQVLTENINNWLNLIEKDEIAIAIAKKIENESISLGEISDISQGLIPYDKYRGHSEEIIKNKIWNADYQKDDTYRRELRGKDVDRYKLQWNGKDWISYGDWLAAPRKPEFFRCPRILVREITNPRVLATYTEEEYYNTPSIINCIDFKIDIYYVLGILNSELMSFYHNITSPKATKGLFPKILVNDVRKIPIRLSEQTLLTQLVEKVKSMLDNPNVEIDKQIDEIVYEIYKIDEKEREYINNWFKERQKK</sequence>
<dbReference type="PANTHER" id="PTHR33841">
    <property type="entry name" value="DNA METHYLTRANSFERASE YEEA-RELATED"/>
    <property type="match status" value="1"/>
</dbReference>
<keyword evidence="5" id="KW-0680">Restriction system</keyword>
<evidence type="ECO:0000256" key="1">
    <source>
        <dbReference type="ARBA" id="ARBA00011900"/>
    </source>
</evidence>
<dbReference type="EMBL" id="JADCKA010000005">
    <property type="protein sequence ID" value="MBE5035516.1"/>
    <property type="molecule type" value="Genomic_DNA"/>
</dbReference>